<dbReference type="GeneTree" id="ENSGT00530000062932"/>
<sequence>MFLSFSFSTCLAFLPKAQIQRLNIQKRKLTIDLYHTKRSLMYFEEESKDLAARLQRSLQRTGELERALSAVAATQKKKKVDRVSLTTCLIPWEPSFADGGVSLKVPSAGWSVLPRRHHGHFLLLLCLVVRAAWG</sequence>
<protein>
    <submittedName>
        <fullName evidence="1">Uncharacterized protein</fullName>
    </submittedName>
</protein>
<evidence type="ECO:0000313" key="2">
    <source>
        <dbReference type="Proteomes" id="UP000233100"/>
    </source>
</evidence>
<reference evidence="1 2" key="1">
    <citation type="submission" date="2013-03" db="EMBL/GenBank/DDBJ databases">
        <authorList>
            <person name="Warren W."/>
            <person name="Wilson R.K."/>
        </authorList>
    </citation>
    <scope>NUCLEOTIDE SEQUENCE</scope>
</reference>
<dbReference type="GO" id="GO:0007030">
    <property type="term" value="P:Golgi organization"/>
    <property type="evidence" value="ECO:0007669"/>
    <property type="project" value="TreeGrafter"/>
</dbReference>
<dbReference type="Proteomes" id="UP000233100">
    <property type="component" value="Chromosome 7"/>
</dbReference>
<keyword evidence="2" id="KW-1185">Reference proteome</keyword>
<dbReference type="Ensembl" id="ENSMFAT00000081816.1">
    <property type="protein sequence ID" value="ENSMFAP00000055282.1"/>
    <property type="gene ID" value="ENSMFAG00000050734.1"/>
</dbReference>
<dbReference type="PANTHER" id="PTHR10881:SF7">
    <property type="entry name" value="GOLGIN SUBFAMILY A MEMBER 8C-RELATED"/>
    <property type="match status" value="1"/>
</dbReference>
<dbReference type="GO" id="GO:0005801">
    <property type="term" value="C:cis-Golgi network"/>
    <property type="evidence" value="ECO:0007669"/>
    <property type="project" value="TreeGrafter"/>
</dbReference>
<accession>A0A7N9CS99</accession>
<reference evidence="1" key="3">
    <citation type="submission" date="2025-09" db="UniProtKB">
        <authorList>
            <consortium name="Ensembl"/>
        </authorList>
    </citation>
    <scope>IDENTIFICATION</scope>
</reference>
<organism evidence="1 2">
    <name type="scientific">Macaca fascicularis</name>
    <name type="common">Crab-eating macaque</name>
    <name type="synonym">Cynomolgus monkey</name>
    <dbReference type="NCBI Taxonomy" id="9541"/>
    <lineage>
        <taxon>Eukaryota</taxon>
        <taxon>Metazoa</taxon>
        <taxon>Chordata</taxon>
        <taxon>Craniata</taxon>
        <taxon>Vertebrata</taxon>
        <taxon>Euteleostomi</taxon>
        <taxon>Mammalia</taxon>
        <taxon>Eutheria</taxon>
        <taxon>Euarchontoglires</taxon>
        <taxon>Primates</taxon>
        <taxon>Haplorrhini</taxon>
        <taxon>Catarrhini</taxon>
        <taxon>Cercopithecidae</taxon>
        <taxon>Cercopithecinae</taxon>
        <taxon>Macaca</taxon>
    </lineage>
</organism>
<dbReference type="GO" id="GO:0032580">
    <property type="term" value="C:Golgi cisterna membrane"/>
    <property type="evidence" value="ECO:0007669"/>
    <property type="project" value="TreeGrafter"/>
</dbReference>
<reference evidence="1" key="2">
    <citation type="submission" date="2025-08" db="UniProtKB">
        <authorList>
            <consortium name="Ensembl"/>
        </authorList>
    </citation>
    <scope>IDENTIFICATION</scope>
</reference>
<dbReference type="PANTHER" id="PTHR10881">
    <property type="entry name" value="GOLGIN SUBFAMILY A MEMBER-RELATED"/>
    <property type="match status" value="1"/>
</dbReference>
<evidence type="ECO:0000313" key="1">
    <source>
        <dbReference type="Ensembl" id="ENSMFAP00000055282.1"/>
    </source>
</evidence>
<dbReference type="InterPro" id="IPR024858">
    <property type="entry name" value="GOLGA"/>
</dbReference>
<dbReference type="GO" id="GO:0000137">
    <property type="term" value="C:Golgi cis cisterna"/>
    <property type="evidence" value="ECO:0007669"/>
    <property type="project" value="TreeGrafter"/>
</dbReference>
<dbReference type="AlphaFoldDB" id="A0A7N9CS99"/>
<proteinExistence type="predicted"/>
<name>A0A7N9CS99_MACFA</name>